<proteinExistence type="predicted"/>
<dbReference type="GO" id="GO:0005829">
    <property type="term" value="C:cytosol"/>
    <property type="evidence" value="ECO:0007669"/>
    <property type="project" value="TreeGrafter"/>
</dbReference>
<keyword evidence="2" id="KW-1185">Reference proteome</keyword>
<dbReference type="OrthoDB" id="309640at2759"/>
<dbReference type="Gene3D" id="3.30.1330.40">
    <property type="entry name" value="RutC-like"/>
    <property type="match status" value="1"/>
</dbReference>
<reference evidence="1 2" key="1">
    <citation type="journal article" date="2019" name="Appl. Microbiol. Biotechnol.">
        <title>Genome sequence of Isaria javanica and comparative genome analysis insights into family S53 peptidase evolution in fungal entomopathogens.</title>
        <authorList>
            <person name="Lin R."/>
            <person name="Zhang X."/>
            <person name="Xin B."/>
            <person name="Zou M."/>
            <person name="Gao Y."/>
            <person name="Qin F."/>
            <person name="Hu Q."/>
            <person name="Xie B."/>
            <person name="Cheng X."/>
        </authorList>
    </citation>
    <scope>NUCLEOTIDE SEQUENCE [LARGE SCALE GENOMIC DNA]</scope>
    <source>
        <strain evidence="1 2">IJ1G</strain>
    </source>
</reference>
<accession>A0A545V5Q7</accession>
<dbReference type="SUPFAM" id="SSF55298">
    <property type="entry name" value="YjgF-like"/>
    <property type="match status" value="1"/>
</dbReference>
<comment type="caution">
    <text evidence="1">The sequence shown here is derived from an EMBL/GenBank/DDBJ whole genome shotgun (WGS) entry which is preliminary data.</text>
</comment>
<dbReference type="EMBL" id="SPUK01000005">
    <property type="protein sequence ID" value="TQV97046.1"/>
    <property type="molecule type" value="Genomic_DNA"/>
</dbReference>
<dbReference type="STRING" id="43265.A0A545V5Q7"/>
<dbReference type="Pfam" id="PF01042">
    <property type="entry name" value="Ribonuc_L-PSP"/>
    <property type="match status" value="1"/>
</dbReference>
<dbReference type="GO" id="GO:0019239">
    <property type="term" value="F:deaminase activity"/>
    <property type="evidence" value="ECO:0007669"/>
    <property type="project" value="TreeGrafter"/>
</dbReference>
<name>A0A545V5Q7_9HYPO</name>
<dbReference type="PANTHER" id="PTHR11803:SF39">
    <property type="entry name" value="2-IMINOBUTANOATE_2-IMINOPROPANOATE DEAMINASE"/>
    <property type="match status" value="1"/>
</dbReference>
<gene>
    <name evidence="1" type="ORF">IF1G_04286</name>
</gene>
<evidence type="ECO:0000313" key="2">
    <source>
        <dbReference type="Proteomes" id="UP000315783"/>
    </source>
</evidence>
<organism evidence="1 2">
    <name type="scientific">Cordyceps javanica</name>
    <dbReference type="NCBI Taxonomy" id="43265"/>
    <lineage>
        <taxon>Eukaryota</taxon>
        <taxon>Fungi</taxon>
        <taxon>Dikarya</taxon>
        <taxon>Ascomycota</taxon>
        <taxon>Pezizomycotina</taxon>
        <taxon>Sordariomycetes</taxon>
        <taxon>Hypocreomycetidae</taxon>
        <taxon>Hypocreales</taxon>
        <taxon>Cordycipitaceae</taxon>
        <taxon>Cordyceps</taxon>
    </lineage>
</organism>
<dbReference type="InterPro" id="IPR035959">
    <property type="entry name" value="RutC-like_sf"/>
</dbReference>
<evidence type="ECO:0000313" key="1">
    <source>
        <dbReference type="EMBL" id="TQV97046.1"/>
    </source>
</evidence>
<dbReference type="InterPro" id="IPR006175">
    <property type="entry name" value="YjgF/YER057c/UK114"/>
</dbReference>
<dbReference type="GO" id="GO:0005739">
    <property type="term" value="C:mitochondrion"/>
    <property type="evidence" value="ECO:0007669"/>
    <property type="project" value="TreeGrafter"/>
</dbReference>
<sequence>MSAEQYVNGPGAGEGLSGQYWYSQSVSLGNTVKCSGQGGWDENGKVPTGDAAKQIEYAFKNVDQLLQAAGLRGWEDVIAVRSYHVGVSNTLDLYVSYLKKRIPCHRPTSTVIGVSELAQPGMLIELEVEAKKQKR</sequence>
<dbReference type="PANTHER" id="PTHR11803">
    <property type="entry name" value="2-IMINOBUTANOATE/2-IMINOPROPANOATE DEAMINASE RIDA"/>
    <property type="match status" value="1"/>
</dbReference>
<dbReference type="AlphaFoldDB" id="A0A545V5Q7"/>
<dbReference type="Proteomes" id="UP000315783">
    <property type="component" value="Unassembled WGS sequence"/>
</dbReference>
<protein>
    <submittedName>
        <fullName evidence="1">Endoribonuclease l-PSP domain-containing protein</fullName>
    </submittedName>
</protein>